<accession>A0A9X2DAM7</accession>
<dbReference type="SMART" id="SM00354">
    <property type="entry name" value="HTH_LACI"/>
    <property type="match status" value="1"/>
</dbReference>
<feature type="domain" description="HTH lacI-type" evidence="4">
    <location>
        <begin position="8"/>
        <end position="62"/>
    </location>
</feature>
<dbReference type="Pfam" id="PF13377">
    <property type="entry name" value="Peripla_BP_3"/>
    <property type="match status" value="1"/>
</dbReference>
<evidence type="ECO:0000256" key="3">
    <source>
        <dbReference type="ARBA" id="ARBA00023163"/>
    </source>
</evidence>
<dbReference type="CDD" id="cd01392">
    <property type="entry name" value="HTH_LacI"/>
    <property type="match status" value="1"/>
</dbReference>
<keyword evidence="2 5" id="KW-0238">DNA-binding</keyword>
<gene>
    <name evidence="5" type="ORF">M8330_12550</name>
</gene>
<evidence type="ECO:0000313" key="6">
    <source>
        <dbReference type="Proteomes" id="UP001139485"/>
    </source>
</evidence>
<dbReference type="InterPro" id="IPR028082">
    <property type="entry name" value="Peripla_BP_I"/>
</dbReference>
<dbReference type="PANTHER" id="PTHR30146:SF109">
    <property type="entry name" value="HTH-TYPE TRANSCRIPTIONAL REGULATOR GALS"/>
    <property type="match status" value="1"/>
</dbReference>
<keyword evidence="6" id="KW-1185">Reference proteome</keyword>
<dbReference type="PANTHER" id="PTHR30146">
    <property type="entry name" value="LACI-RELATED TRANSCRIPTIONAL REPRESSOR"/>
    <property type="match status" value="1"/>
</dbReference>
<dbReference type="CDD" id="cd01574">
    <property type="entry name" value="PBP1_LacI"/>
    <property type="match status" value="1"/>
</dbReference>
<dbReference type="Proteomes" id="UP001139485">
    <property type="component" value="Unassembled WGS sequence"/>
</dbReference>
<evidence type="ECO:0000256" key="1">
    <source>
        <dbReference type="ARBA" id="ARBA00023015"/>
    </source>
</evidence>
<name>A0A9X2DAM7_9ACTN</name>
<dbReference type="RefSeq" id="WP_250827602.1">
    <property type="nucleotide sequence ID" value="NZ_JAMOIL010000014.1"/>
</dbReference>
<dbReference type="EMBL" id="JAMOIL010000014">
    <property type="protein sequence ID" value="MCM0621119.1"/>
    <property type="molecule type" value="Genomic_DNA"/>
</dbReference>
<dbReference type="AlphaFoldDB" id="A0A9X2DAM7"/>
<dbReference type="SUPFAM" id="SSF47413">
    <property type="entry name" value="lambda repressor-like DNA-binding domains"/>
    <property type="match status" value="1"/>
</dbReference>
<keyword evidence="1" id="KW-0805">Transcription regulation</keyword>
<dbReference type="InterPro" id="IPR010982">
    <property type="entry name" value="Lambda_DNA-bd_dom_sf"/>
</dbReference>
<dbReference type="SUPFAM" id="SSF53822">
    <property type="entry name" value="Periplasmic binding protein-like I"/>
    <property type="match status" value="1"/>
</dbReference>
<reference evidence="5" key="1">
    <citation type="submission" date="2022-05" db="EMBL/GenBank/DDBJ databases">
        <authorList>
            <person name="Tuo L."/>
        </authorList>
    </citation>
    <scope>NUCLEOTIDE SEQUENCE</scope>
    <source>
        <strain evidence="5">BSK12Z-4</strain>
    </source>
</reference>
<dbReference type="Gene3D" id="1.10.260.40">
    <property type="entry name" value="lambda repressor-like DNA-binding domains"/>
    <property type="match status" value="1"/>
</dbReference>
<organism evidence="5 6">
    <name type="scientific">Nocardioides bruguierae</name>
    <dbReference type="NCBI Taxonomy" id="2945102"/>
    <lineage>
        <taxon>Bacteria</taxon>
        <taxon>Bacillati</taxon>
        <taxon>Actinomycetota</taxon>
        <taxon>Actinomycetes</taxon>
        <taxon>Propionibacteriales</taxon>
        <taxon>Nocardioidaceae</taxon>
        <taxon>Nocardioides</taxon>
    </lineage>
</organism>
<dbReference type="PROSITE" id="PS00356">
    <property type="entry name" value="HTH_LACI_1"/>
    <property type="match status" value="1"/>
</dbReference>
<protein>
    <submittedName>
        <fullName evidence="5">LacI family DNA-binding transcriptional regulator</fullName>
    </submittedName>
</protein>
<sequence>MPARRSSPSMADVAAHVGVSHQTVSRVLNKSPLVRPETRERVEQAMKELGYRRNSAARALVTNRSARLGMVSAHLALHGPSRIAASVDAAAREVGYDVSLVGLETVSPSTVRVAVERLLDQAVEAVLVAAAHRPAIEAARAMDLPVPLVLVQGVEPGDHLAVGIDQVAGARAAVGHLLDLGHRRVAHVAGPLDWAEAVQRREGWLAAHRERDLEPGPELAGDWSAAGGHAAGALLAAGDDVTAVFAANDATAMGLLKALHDAGLSLPDDLSVVGFDDSPEAAYTWPALTTVAQRFSELGERAVGLALQAIEGGTGRPPTPVPLLVPHLVVRDSAARA</sequence>
<dbReference type="GO" id="GO:0003700">
    <property type="term" value="F:DNA-binding transcription factor activity"/>
    <property type="evidence" value="ECO:0007669"/>
    <property type="project" value="TreeGrafter"/>
</dbReference>
<comment type="caution">
    <text evidence="5">The sequence shown here is derived from an EMBL/GenBank/DDBJ whole genome shotgun (WGS) entry which is preliminary data.</text>
</comment>
<dbReference type="Pfam" id="PF00356">
    <property type="entry name" value="LacI"/>
    <property type="match status" value="1"/>
</dbReference>
<dbReference type="InterPro" id="IPR000843">
    <property type="entry name" value="HTH_LacI"/>
</dbReference>
<dbReference type="InterPro" id="IPR046335">
    <property type="entry name" value="LacI/GalR-like_sensor"/>
</dbReference>
<evidence type="ECO:0000256" key="2">
    <source>
        <dbReference type="ARBA" id="ARBA00023125"/>
    </source>
</evidence>
<evidence type="ECO:0000313" key="5">
    <source>
        <dbReference type="EMBL" id="MCM0621119.1"/>
    </source>
</evidence>
<dbReference type="PROSITE" id="PS50932">
    <property type="entry name" value="HTH_LACI_2"/>
    <property type="match status" value="1"/>
</dbReference>
<evidence type="ECO:0000259" key="4">
    <source>
        <dbReference type="PROSITE" id="PS50932"/>
    </source>
</evidence>
<keyword evidence="3" id="KW-0804">Transcription</keyword>
<dbReference type="GO" id="GO:0000976">
    <property type="term" value="F:transcription cis-regulatory region binding"/>
    <property type="evidence" value="ECO:0007669"/>
    <property type="project" value="TreeGrafter"/>
</dbReference>
<proteinExistence type="predicted"/>
<dbReference type="Gene3D" id="3.40.50.2300">
    <property type="match status" value="2"/>
</dbReference>